<keyword evidence="3" id="KW-1185">Reference proteome</keyword>
<name>A0AAD5PXM0_9CRUS</name>
<reference evidence="2 3" key="1">
    <citation type="submission" date="2022-05" db="EMBL/GenBank/DDBJ databases">
        <title>A multi-omics perspective on studying reproductive biology in Daphnia sinensis.</title>
        <authorList>
            <person name="Jia J."/>
        </authorList>
    </citation>
    <scope>NUCLEOTIDE SEQUENCE [LARGE SCALE GENOMIC DNA]</scope>
    <source>
        <strain evidence="2 3">WSL</strain>
    </source>
</reference>
<evidence type="ECO:0000256" key="1">
    <source>
        <dbReference type="SAM" id="MobiDB-lite"/>
    </source>
</evidence>
<gene>
    <name evidence="2" type="ORF">GHT06_011241</name>
</gene>
<feature type="region of interest" description="Disordered" evidence="1">
    <location>
        <begin position="107"/>
        <end position="132"/>
    </location>
</feature>
<sequence>MGKKICSVNDARFDSFIKVYKPSGKNPLLGIKGIDFALLPPCQSVLMQHIKRTNLICSMWNNATQKYPKVFHPSENGWVLANSKYTLNWFDGELAPPTLEDMVVEEAEADDDEQLNESESDEMVDSSVSDED</sequence>
<proteinExistence type="predicted"/>
<protein>
    <submittedName>
        <fullName evidence="2">Uncharacterized protein</fullName>
    </submittedName>
</protein>
<evidence type="ECO:0000313" key="3">
    <source>
        <dbReference type="Proteomes" id="UP000820818"/>
    </source>
</evidence>
<comment type="caution">
    <text evidence="2">The sequence shown here is derived from an EMBL/GenBank/DDBJ whole genome shotgun (WGS) entry which is preliminary data.</text>
</comment>
<dbReference type="Proteomes" id="UP000820818">
    <property type="component" value="Linkage Group LG2"/>
</dbReference>
<accession>A0AAD5PXM0</accession>
<dbReference type="AlphaFoldDB" id="A0AAD5PXM0"/>
<evidence type="ECO:0000313" key="2">
    <source>
        <dbReference type="EMBL" id="KAI9563776.1"/>
    </source>
</evidence>
<dbReference type="EMBL" id="WJBH02000002">
    <property type="protein sequence ID" value="KAI9563776.1"/>
    <property type="molecule type" value="Genomic_DNA"/>
</dbReference>
<organism evidence="2 3">
    <name type="scientific">Daphnia sinensis</name>
    <dbReference type="NCBI Taxonomy" id="1820382"/>
    <lineage>
        <taxon>Eukaryota</taxon>
        <taxon>Metazoa</taxon>
        <taxon>Ecdysozoa</taxon>
        <taxon>Arthropoda</taxon>
        <taxon>Crustacea</taxon>
        <taxon>Branchiopoda</taxon>
        <taxon>Diplostraca</taxon>
        <taxon>Cladocera</taxon>
        <taxon>Anomopoda</taxon>
        <taxon>Daphniidae</taxon>
        <taxon>Daphnia</taxon>
        <taxon>Daphnia similis group</taxon>
    </lineage>
</organism>